<feature type="region of interest" description="Disordered" evidence="1">
    <location>
        <begin position="46"/>
        <end position="70"/>
    </location>
</feature>
<evidence type="ECO:0000313" key="3">
    <source>
        <dbReference type="EMBL" id="CAG8745298.1"/>
    </source>
</evidence>
<dbReference type="EMBL" id="CAJVQA010016837">
    <property type="protein sequence ID" value="CAG8745298.1"/>
    <property type="molecule type" value="Genomic_DNA"/>
</dbReference>
<feature type="domain" description="Zn(2)-C6 fungal-type" evidence="2">
    <location>
        <begin position="6"/>
        <end position="49"/>
    </location>
</feature>
<accession>A0A9N9IQD3</accession>
<organism evidence="3 4">
    <name type="scientific">Cetraspora pellucida</name>
    <dbReference type="NCBI Taxonomy" id="1433469"/>
    <lineage>
        <taxon>Eukaryota</taxon>
        <taxon>Fungi</taxon>
        <taxon>Fungi incertae sedis</taxon>
        <taxon>Mucoromycota</taxon>
        <taxon>Glomeromycotina</taxon>
        <taxon>Glomeromycetes</taxon>
        <taxon>Diversisporales</taxon>
        <taxon>Gigasporaceae</taxon>
        <taxon>Cetraspora</taxon>
    </lineage>
</organism>
<comment type="caution">
    <text evidence="3">The sequence shown here is derived from an EMBL/GenBank/DDBJ whole genome shotgun (WGS) entry which is preliminary data.</text>
</comment>
<dbReference type="SUPFAM" id="SSF57701">
    <property type="entry name" value="Zn2/Cys6 DNA-binding domain"/>
    <property type="match status" value="1"/>
</dbReference>
<dbReference type="CDD" id="cd00067">
    <property type="entry name" value="GAL4"/>
    <property type="match status" value="1"/>
</dbReference>
<evidence type="ECO:0000256" key="1">
    <source>
        <dbReference type="SAM" id="MobiDB-lite"/>
    </source>
</evidence>
<dbReference type="Proteomes" id="UP000789759">
    <property type="component" value="Unassembled WGS sequence"/>
</dbReference>
<sequence>MLSRGPYATVACINCQNKHKKCSGAVTCTNFAEKKLECIFINSGKKRGPNSKSKVCTDPHYPNARDNRRPSYGTQFFISSTQPHSHAQNVHLTLSEYFNNSNQELRTSQPNSYNVITQEISLSPQADLNAKYTAAINNQETMHINFIDNPSILWYNGEFPNLSNSQYNGMQLFSVDSTQDNSPAQNIHITSSEDFNTSIQDQFRMPQPNSYNAITQETIFSPQAYLNAEHTTAINNQDTVHIDLIDNMHNREFSNLSNGQFSFDPLDSDGYYFHNQYNGMQLFSIDSTQDNSPTQNIYFTSSEYFNNTN</sequence>
<keyword evidence="4" id="KW-1185">Reference proteome</keyword>
<name>A0A9N9IQD3_9GLOM</name>
<evidence type="ECO:0000259" key="2">
    <source>
        <dbReference type="SMART" id="SM00066"/>
    </source>
</evidence>
<dbReference type="OrthoDB" id="3362851at2759"/>
<gene>
    <name evidence="3" type="ORF">CPELLU_LOCUS14338</name>
</gene>
<proteinExistence type="predicted"/>
<protein>
    <submittedName>
        <fullName evidence="3">10601_t:CDS:1</fullName>
    </submittedName>
</protein>
<reference evidence="3" key="1">
    <citation type="submission" date="2021-06" db="EMBL/GenBank/DDBJ databases">
        <authorList>
            <person name="Kallberg Y."/>
            <person name="Tangrot J."/>
            <person name="Rosling A."/>
        </authorList>
    </citation>
    <scope>NUCLEOTIDE SEQUENCE</scope>
    <source>
        <strain evidence="3">FL966</strain>
    </source>
</reference>
<evidence type="ECO:0000313" key="4">
    <source>
        <dbReference type="Proteomes" id="UP000789759"/>
    </source>
</evidence>
<dbReference type="AlphaFoldDB" id="A0A9N9IQD3"/>
<dbReference type="InterPro" id="IPR036864">
    <property type="entry name" value="Zn2-C6_fun-type_DNA-bd_sf"/>
</dbReference>
<dbReference type="SMART" id="SM00066">
    <property type="entry name" value="GAL4"/>
    <property type="match status" value="1"/>
</dbReference>
<dbReference type="InterPro" id="IPR001138">
    <property type="entry name" value="Zn2Cys6_DnaBD"/>
</dbReference>
<dbReference type="GO" id="GO:0000981">
    <property type="term" value="F:DNA-binding transcription factor activity, RNA polymerase II-specific"/>
    <property type="evidence" value="ECO:0007669"/>
    <property type="project" value="InterPro"/>
</dbReference>
<dbReference type="GO" id="GO:0008270">
    <property type="term" value="F:zinc ion binding"/>
    <property type="evidence" value="ECO:0007669"/>
    <property type="project" value="InterPro"/>
</dbReference>